<organism evidence="11 12">
    <name type="scientific">Thermincola ferriacetica</name>
    <dbReference type="NCBI Taxonomy" id="281456"/>
    <lineage>
        <taxon>Bacteria</taxon>
        <taxon>Bacillati</taxon>
        <taxon>Bacillota</taxon>
        <taxon>Clostridia</taxon>
        <taxon>Eubacteriales</taxon>
        <taxon>Thermincolaceae</taxon>
        <taxon>Thermincola</taxon>
    </lineage>
</organism>
<evidence type="ECO:0000256" key="4">
    <source>
        <dbReference type="ARBA" id="ARBA00022679"/>
    </source>
</evidence>
<keyword evidence="12" id="KW-1185">Reference proteome</keyword>
<keyword evidence="2 10" id="KW-0963">Cytoplasm</keyword>
<dbReference type="UniPathway" id="UPA00085"/>
<comment type="catalytic activity">
    <reaction evidence="1 10">
        <text>a fatty acyl-[ACP] + phosphate = an acyl phosphate + holo-[ACP]</text>
        <dbReference type="Rhea" id="RHEA:42292"/>
        <dbReference type="Rhea" id="RHEA-COMP:9685"/>
        <dbReference type="Rhea" id="RHEA-COMP:14125"/>
        <dbReference type="ChEBI" id="CHEBI:43474"/>
        <dbReference type="ChEBI" id="CHEBI:59918"/>
        <dbReference type="ChEBI" id="CHEBI:64479"/>
        <dbReference type="ChEBI" id="CHEBI:138651"/>
        <dbReference type="EC" id="2.3.1.274"/>
    </reaction>
</comment>
<evidence type="ECO:0000256" key="10">
    <source>
        <dbReference type="HAMAP-Rule" id="MF_00019"/>
    </source>
</evidence>
<dbReference type="GO" id="GO:0008654">
    <property type="term" value="P:phospholipid biosynthetic process"/>
    <property type="evidence" value="ECO:0007669"/>
    <property type="project" value="UniProtKB-KW"/>
</dbReference>
<keyword evidence="3 10" id="KW-0444">Lipid biosynthesis</keyword>
<comment type="subunit">
    <text evidence="9 10">Homodimer. Probably interacts with PlsY.</text>
</comment>
<dbReference type="Proteomes" id="UP000037175">
    <property type="component" value="Unassembled WGS sequence"/>
</dbReference>
<dbReference type="HAMAP" id="MF_00019">
    <property type="entry name" value="PlsX"/>
    <property type="match status" value="1"/>
</dbReference>
<gene>
    <name evidence="10" type="primary">plsX</name>
    <name evidence="11" type="ORF">Tfer_1618</name>
</gene>
<dbReference type="Gene3D" id="3.40.718.10">
    <property type="entry name" value="Isopropylmalate Dehydrogenase"/>
    <property type="match status" value="1"/>
</dbReference>
<keyword evidence="6 10" id="KW-0594">Phospholipid biosynthesis</keyword>
<protein>
    <recommendedName>
        <fullName evidence="8 10">Phosphate acyltransferase</fullName>
        <ecNumber evidence="8 10">2.3.1.274</ecNumber>
    </recommendedName>
    <alternativeName>
        <fullName evidence="10">Acyl-ACP phosphotransacylase</fullName>
    </alternativeName>
    <alternativeName>
        <fullName evidence="10">Acyl-[acyl-carrier-protein]--phosphate acyltransferase</fullName>
    </alternativeName>
    <alternativeName>
        <fullName evidence="10">Phosphate-acyl-ACP acyltransferase</fullName>
    </alternativeName>
</protein>
<keyword evidence="4 10" id="KW-0808">Transferase</keyword>
<evidence type="ECO:0000313" key="12">
    <source>
        <dbReference type="Proteomes" id="UP000037175"/>
    </source>
</evidence>
<dbReference type="InterPro" id="IPR003664">
    <property type="entry name" value="FA_synthesis"/>
</dbReference>
<evidence type="ECO:0000313" key="11">
    <source>
        <dbReference type="EMBL" id="KNZ69598.1"/>
    </source>
</evidence>
<name>A0A0L6W2J3_9FIRM</name>
<dbReference type="GO" id="GO:0005737">
    <property type="term" value="C:cytoplasm"/>
    <property type="evidence" value="ECO:0007669"/>
    <property type="project" value="UniProtKB-SubCell"/>
</dbReference>
<reference evidence="12" key="1">
    <citation type="submission" date="2015-07" db="EMBL/GenBank/DDBJ databases">
        <title>Complete Genome of Thermincola ferriacetica strain Z-0001T.</title>
        <authorList>
            <person name="Lusk B."/>
            <person name="Badalamenti J.P."/>
            <person name="Parameswaran P."/>
            <person name="Bond D.R."/>
            <person name="Torres C.I."/>
        </authorList>
    </citation>
    <scope>NUCLEOTIDE SEQUENCE [LARGE SCALE GENOMIC DNA]</scope>
    <source>
        <strain evidence="12">Z-0001</strain>
    </source>
</reference>
<comment type="pathway">
    <text evidence="10">Lipid metabolism; phospholipid metabolism.</text>
</comment>
<evidence type="ECO:0000256" key="7">
    <source>
        <dbReference type="ARBA" id="ARBA00023264"/>
    </source>
</evidence>
<dbReference type="PANTHER" id="PTHR30100">
    <property type="entry name" value="FATTY ACID/PHOSPHOLIPID SYNTHESIS PROTEIN PLSX"/>
    <property type="match status" value="1"/>
</dbReference>
<sequence>MKIAVDAMGGDYAPVEIVKGAVEAVKLHKLEVVLVGDHAAITKELAKYAYDKNLISVVHASEVIRMDEAPAVAVRKKRDSSIVVCNRLIKEEQADAVVSAGSTGAAMGASLLGLGRIKGIDRPAIASIIPTLTGYCLLLDVGANAECKPVNLVQFAIMGHIYAKKIMGIAQPRVGLLNIGEEESKGKELYVEAHRLLKESKLNFIGNIEGRDITRGRADVIVCDGFVGNVVLKFGEGLARDLMWMIKQELKKNIFVKVGAALVFTQAKGLKKRIDYAEYGGAPLLGVNGISIISHGSSDAKAIANAVRVAKECVEKKVVDCIRDSIHETILGDDEDARV</sequence>
<dbReference type="RefSeq" id="WP_052217836.1">
    <property type="nucleotide sequence ID" value="NZ_LGTE01000010.1"/>
</dbReference>
<evidence type="ECO:0000256" key="6">
    <source>
        <dbReference type="ARBA" id="ARBA00023209"/>
    </source>
</evidence>
<comment type="subcellular location">
    <subcellularLocation>
        <location evidence="10">Cytoplasm</location>
    </subcellularLocation>
    <text evidence="10">Associated with the membrane possibly through PlsY.</text>
</comment>
<comment type="function">
    <text evidence="10">Catalyzes the reversible formation of acyl-phosphate (acyl-PO(4)) from acyl-[acyl-carrier-protein] (acyl-ACP). This enzyme utilizes acyl-ACP as fatty acyl donor, but not acyl-CoA.</text>
</comment>
<dbReference type="PATRIC" id="fig|281456.6.peg.1727"/>
<dbReference type="EC" id="2.3.1.274" evidence="8 10"/>
<dbReference type="PIRSF" id="PIRSF002465">
    <property type="entry name" value="Phsphlp_syn_PlsX"/>
    <property type="match status" value="1"/>
</dbReference>
<evidence type="ECO:0000256" key="2">
    <source>
        <dbReference type="ARBA" id="ARBA00022490"/>
    </source>
</evidence>
<dbReference type="Pfam" id="PF02504">
    <property type="entry name" value="FA_synthesis"/>
    <property type="match status" value="1"/>
</dbReference>
<dbReference type="PANTHER" id="PTHR30100:SF1">
    <property type="entry name" value="PHOSPHATE ACYLTRANSFERASE"/>
    <property type="match status" value="1"/>
</dbReference>
<comment type="caution">
    <text evidence="11">The sequence shown here is derived from an EMBL/GenBank/DDBJ whole genome shotgun (WGS) entry which is preliminary data.</text>
</comment>
<evidence type="ECO:0000256" key="9">
    <source>
        <dbReference type="ARBA" id="ARBA00046608"/>
    </source>
</evidence>
<comment type="similarity">
    <text evidence="10">Belongs to the PlsX family.</text>
</comment>
<dbReference type="SUPFAM" id="SSF53659">
    <property type="entry name" value="Isocitrate/Isopropylmalate dehydrogenase-like"/>
    <property type="match status" value="1"/>
</dbReference>
<dbReference type="GO" id="GO:0043811">
    <property type="term" value="F:phosphate:acyl-[acyl carrier protein] acyltransferase activity"/>
    <property type="evidence" value="ECO:0007669"/>
    <property type="project" value="UniProtKB-UniRule"/>
</dbReference>
<dbReference type="InterPro" id="IPR012281">
    <property type="entry name" value="Phospholipid_synth_PlsX-like"/>
</dbReference>
<proteinExistence type="inferred from homology"/>
<dbReference type="EMBL" id="LGTE01000010">
    <property type="protein sequence ID" value="KNZ69598.1"/>
    <property type="molecule type" value="Genomic_DNA"/>
</dbReference>
<keyword evidence="7 10" id="KW-1208">Phospholipid metabolism</keyword>
<accession>A0A0L6W2J3</accession>
<dbReference type="GO" id="GO:0006633">
    <property type="term" value="P:fatty acid biosynthetic process"/>
    <property type="evidence" value="ECO:0007669"/>
    <property type="project" value="UniProtKB-UniRule"/>
</dbReference>
<evidence type="ECO:0000256" key="3">
    <source>
        <dbReference type="ARBA" id="ARBA00022516"/>
    </source>
</evidence>
<dbReference type="NCBIfam" id="TIGR00182">
    <property type="entry name" value="plsX"/>
    <property type="match status" value="1"/>
</dbReference>
<evidence type="ECO:0000256" key="1">
    <source>
        <dbReference type="ARBA" id="ARBA00001232"/>
    </source>
</evidence>
<evidence type="ECO:0000256" key="8">
    <source>
        <dbReference type="ARBA" id="ARBA00024069"/>
    </source>
</evidence>
<evidence type="ECO:0000256" key="5">
    <source>
        <dbReference type="ARBA" id="ARBA00023098"/>
    </source>
</evidence>
<dbReference type="AlphaFoldDB" id="A0A0L6W2J3"/>
<keyword evidence="5 10" id="KW-0443">Lipid metabolism</keyword>